<accession>A0A8X6TCA4</accession>
<dbReference type="EMBL" id="BMAW01054125">
    <property type="protein sequence ID" value="GFS94753.1"/>
    <property type="molecule type" value="Genomic_DNA"/>
</dbReference>
<dbReference type="Proteomes" id="UP000887013">
    <property type="component" value="Unassembled WGS sequence"/>
</dbReference>
<organism evidence="1 2">
    <name type="scientific">Nephila pilipes</name>
    <name type="common">Giant wood spider</name>
    <name type="synonym">Nephila maculata</name>
    <dbReference type="NCBI Taxonomy" id="299642"/>
    <lineage>
        <taxon>Eukaryota</taxon>
        <taxon>Metazoa</taxon>
        <taxon>Ecdysozoa</taxon>
        <taxon>Arthropoda</taxon>
        <taxon>Chelicerata</taxon>
        <taxon>Arachnida</taxon>
        <taxon>Araneae</taxon>
        <taxon>Araneomorphae</taxon>
        <taxon>Entelegynae</taxon>
        <taxon>Araneoidea</taxon>
        <taxon>Nephilidae</taxon>
        <taxon>Nephila</taxon>
    </lineage>
</organism>
<dbReference type="AlphaFoldDB" id="A0A8X6TCA4"/>
<proteinExistence type="predicted"/>
<protein>
    <submittedName>
        <fullName evidence="1">Uncharacterized protein</fullName>
    </submittedName>
</protein>
<name>A0A8X6TCA4_NEPPI</name>
<reference evidence="1" key="1">
    <citation type="submission" date="2020-08" db="EMBL/GenBank/DDBJ databases">
        <title>Multicomponent nature underlies the extraordinary mechanical properties of spider dragline silk.</title>
        <authorList>
            <person name="Kono N."/>
            <person name="Nakamura H."/>
            <person name="Mori M."/>
            <person name="Yoshida Y."/>
            <person name="Ohtoshi R."/>
            <person name="Malay A.D."/>
            <person name="Moran D.A.P."/>
            <person name="Tomita M."/>
            <person name="Numata K."/>
            <person name="Arakawa K."/>
        </authorList>
    </citation>
    <scope>NUCLEOTIDE SEQUENCE</scope>
</reference>
<evidence type="ECO:0000313" key="1">
    <source>
        <dbReference type="EMBL" id="GFS94753.1"/>
    </source>
</evidence>
<comment type="caution">
    <text evidence="1">The sequence shown here is derived from an EMBL/GenBank/DDBJ whole genome shotgun (WGS) entry which is preliminary data.</text>
</comment>
<evidence type="ECO:0000313" key="2">
    <source>
        <dbReference type="Proteomes" id="UP000887013"/>
    </source>
</evidence>
<gene>
    <name evidence="1" type="ORF">NPIL_509781</name>
</gene>
<sequence length="94" mass="11357">MVACKEGIPSSHKSENGDQRYRLNNGREEWIIKTRLFNNIFGRKEQSLDDERNYLEESEMFKNQAIEGAFQILVRWQLHCNNEKFRKYFRLTVL</sequence>
<keyword evidence="2" id="KW-1185">Reference proteome</keyword>
<dbReference type="OrthoDB" id="6429245at2759"/>